<evidence type="ECO:0000259" key="14">
    <source>
        <dbReference type="Pfam" id="PF02882"/>
    </source>
</evidence>
<organism evidence="15 18">
    <name type="scientific">Oenococcus sicerae</name>
    <dbReference type="NCBI Taxonomy" id="2203724"/>
    <lineage>
        <taxon>Bacteria</taxon>
        <taxon>Bacillati</taxon>
        <taxon>Bacillota</taxon>
        <taxon>Bacilli</taxon>
        <taxon>Lactobacillales</taxon>
        <taxon>Lactobacillaceae</taxon>
        <taxon>Oenococcus</taxon>
    </lineage>
</organism>
<feature type="domain" description="Tetrahydrofolate dehydrogenase/cyclohydrolase catalytic" evidence="13">
    <location>
        <begin position="5"/>
        <end position="116"/>
    </location>
</feature>
<feature type="binding site" evidence="12">
    <location>
        <position position="231"/>
    </location>
    <ligand>
        <name>NADP(+)</name>
        <dbReference type="ChEBI" id="CHEBI:58349"/>
    </ligand>
</feature>
<protein>
    <recommendedName>
        <fullName evidence="12">Bifunctional protein FolD</fullName>
    </recommendedName>
    <domain>
        <recommendedName>
            <fullName evidence="12">Methylenetetrahydrofolate dehydrogenase</fullName>
            <ecNumber evidence="12">1.5.1.5</ecNumber>
        </recommendedName>
    </domain>
    <domain>
        <recommendedName>
            <fullName evidence="12">Methenyltetrahydrofolate cyclohydrolase</fullName>
            <ecNumber evidence="12">3.5.4.9</ecNumber>
        </recommendedName>
    </domain>
</protein>
<keyword evidence="11 12" id="KW-0511">Multifunctional enzyme</keyword>
<dbReference type="Gene3D" id="3.40.50.10860">
    <property type="entry name" value="Leucine Dehydrogenase, chain A, domain 1"/>
    <property type="match status" value="1"/>
</dbReference>
<reference evidence="16 17" key="1">
    <citation type="journal article" date="2019" name="Syst. Appl. Microbiol.">
        <title>Oenococcus sicerae sp. nov., isolated from French cider.</title>
        <authorList>
            <person name="Cousin F.J."/>
            <person name="Le Guellec R."/>
            <person name="Chagnot C."/>
            <person name="Goux D."/>
            <person name="Dalmasso M."/>
            <person name="Laplace J.M."/>
            <person name="Cretenet M."/>
        </authorList>
    </citation>
    <scope>NUCLEOTIDE SEQUENCE [LARGE SCALE GENOMIC DNA]</scope>
    <source>
        <strain evidence="16 17">UCMA 15228</strain>
    </source>
</reference>
<dbReference type="GO" id="GO:0009086">
    <property type="term" value="P:methionine biosynthetic process"/>
    <property type="evidence" value="ECO:0007669"/>
    <property type="project" value="UniProtKB-KW"/>
</dbReference>
<dbReference type="InterPro" id="IPR020631">
    <property type="entry name" value="THF_DH/CycHdrlase_NAD-bd_dom"/>
</dbReference>
<dbReference type="PRINTS" id="PR00085">
    <property type="entry name" value="THFDHDRGNASE"/>
</dbReference>
<dbReference type="PANTHER" id="PTHR48099:SF5">
    <property type="entry name" value="C-1-TETRAHYDROFOLATE SYNTHASE, CYTOPLASMIC"/>
    <property type="match status" value="1"/>
</dbReference>
<dbReference type="InterPro" id="IPR036291">
    <property type="entry name" value="NAD(P)-bd_dom_sf"/>
</dbReference>
<dbReference type="EMBL" id="SDWY01000001">
    <property type="protein sequence ID" value="MDN6899693.1"/>
    <property type="molecule type" value="Genomic_DNA"/>
</dbReference>
<keyword evidence="4 12" id="KW-0028">Amino-acid biosynthesis</keyword>
<keyword evidence="7 12" id="KW-0521">NADP</keyword>
<dbReference type="GO" id="GO:0004488">
    <property type="term" value="F:methylenetetrahydrofolate dehydrogenase (NADP+) activity"/>
    <property type="evidence" value="ECO:0007669"/>
    <property type="project" value="UniProtKB-UniRule"/>
</dbReference>
<accession>A0AAJ1VLP1</accession>
<evidence type="ECO:0000256" key="7">
    <source>
        <dbReference type="ARBA" id="ARBA00022857"/>
    </source>
</evidence>
<keyword evidence="9 12" id="KW-0368">Histidine biosynthesis</keyword>
<comment type="catalytic activity">
    <reaction evidence="12">
        <text>(6R)-5,10-methenyltetrahydrofolate + H2O = (6R)-10-formyltetrahydrofolate + H(+)</text>
        <dbReference type="Rhea" id="RHEA:23700"/>
        <dbReference type="ChEBI" id="CHEBI:15377"/>
        <dbReference type="ChEBI" id="CHEBI:15378"/>
        <dbReference type="ChEBI" id="CHEBI:57455"/>
        <dbReference type="ChEBI" id="CHEBI:195366"/>
        <dbReference type="EC" id="3.5.4.9"/>
    </reaction>
</comment>
<keyword evidence="10 12" id="KW-0486">Methionine biosynthesis</keyword>
<dbReference type="Proteomes" id="UP001167919">
    <property type="component" value="Unassembled WGS sequence"/>
</dbReference>
<evidence type="ECO:0000256" key="6">
    <source>
        <dbReference type="ARBA" id="ARBA00022801"/>
    </source>
</evidence>
<evidence type="ECO:0000256" key="8">
    <source>
        <dbReference type="ARBA" id="ARBA00023002"/>
    </source>
</evidence>
<dbReference type="HAMAP" id="MF_01576">
    <property type="entry name" value="THF_DHG_CYH"/>
    <property type="match status" value="1"/>
</dbReference>
<evidence type="ECO:0000256" key="2">
    <source>
        <dbReference type="ARBA" id="ARBA00011738"/>
    </source>
</evidence>
<dbReference type="GO" id="GO:0035999">
    <property type="term" value="P:tetrahydrofolate interconversion"/>
    <property type="evidence" value="ECO:0007669"/>
    <property type="project" value="UniProtKB-UniRule"/>
</dbReference>
<evidence type="ECO:0000313" key="16">
    <source>
        <dbReference type="EMBL" id="QAS70384.1"/>
    </source>
</evidence>
<evidence type="ECO:0000313" key="15">
    <source>
        <dbReference type="EMBL" id="MDN6899693.1"/>
    </source>
</evidence>
<comment type="subunit">
    <text evidence="2 12">Homodimer.</text>
</comment>
<dbReference type="Proteomes" id="UP000286907">
    <property type="component" value="Chromosome"/>
</dbReference>
<dbReference type="InterPro" id="IPR000672">
    <property type="entry name" value="THF_DH/CycHdrlase"/>
</dbReference>
<evidence type="ECO:0000256" key="10">
    <source>
        <dbReference type="ARBA" id="ARBA00023167"/>
    </source>
</evidence>
<evidence type="ECO:0000313" key="17">
    <source>
        <dbReference type="Proteomes" id="UP000286907"/>
    </source>
</evidence>
<dbReference type="GO" id="GO:0004477">
    <property type="term" value="F:methenyltetrahydrofolate cyclohydrolase activity"/>
    <property type="evidence" value="ECO:0007669"/>
    <property type="project" value="UniProtKB-UniRule"/>
</dbReference>
<keyword evidence="3 12" id="KW-0554">One-carbon metabolism</keyword>
<feature type="domain" description="Tetrahydrofolate dehydrogenase/cyclohydrolase NAD(P)-binding" evidence="14">
    <location>
        <begin position="137"/>
        <end position="280"/>
    </location>
</feature>
<dbReference type="RefSeq" id="WP_128686851.1">
    <property type="nucleotide sequence ID" value="NZ_CP029684.2"/>
</dbReference>
<evidence type="ECO:0000256" key="4">
    <source>
        <dbReference type="ARBA" id="ARBA00022605"/>
    </source>
</evidence>
<dbReference type="EC" id="3.5.4.9" evidence="12"/>
<dbReference type="InterPro" id="IPR020630">
    <property type="entry name" value="THF_DH/CycHdrlase_cat_dom"/>
</dbReference>
<evidence type="ECO:0000256" key="11">
    <source>
        <dbReference type="ARBA" id="ARBA00023268"/>
    </source>
</evidence>
<dbReference type="Gene3D" id="3.40.50.720">
    <property type="entry name" value="NAD(P)-binding Rossmann-like Domain"/>
    <property type="match status" value="1"/>
</dbReference>
<dbReference type="PROSITE" id="PS00767">
    <property type="entry name" value="THF_DHG_CYH_2"/>
    <property type="match status" value="1"/>
</dbReference>
<evidence type="ECO:0000259" key="13">
    <source>
        <dbReference type="Pfam" id="PF00763"/>
    </source>
</evidence>
<reference evidence="15" key="2">
    <citation type="submission" date="2019-01" db="EMBL/GenBank/DDBJ databases">
        <title>Oenococcus sicerae UCMA17102.</title>
        <authorList>
            <person name="Cousin F.J."/>
            <person name="Le Guellec R."/>
            <person name="Cretenet M."/>
        </authorList>
    </citation>
    <scope>NUCLEOTIDE SEQUENCE</scope>
    <source>
        <strain evidence="15">UCMA17102</strain>
    </source>
</reference>
<comment type="catalytic activity">
    <reaction evidence="12">
        <text>(6R)-5,10-methylene-5,6,7,8-tetrahydrofolate + NADP(+) = (6R)-5,10-methenyltetrahydrofolate + NADPH</text>
        <dbReference type="Rhea" id="RHEA:22812"/>
        <dbReference type="ChEBI" id="CHEBI:15636"/>
        <dbReference type="ChEBI" id="CHEBI:57455"/>
        <dbReference type="ChEBI" id="CHEBI:57783"/>
        <dbReference type="ChEBI" id="CHEBI:58349"/>
        <dbReference type="EC" id="1.5.1.5"/>
    </reaction>
</comment>
<evidence type="ECO:0000256" key="1">
    <source>
        <dbReference type="ARBA" id="ARBA00004777"/>
    </source>
</evidence>
<dbReference type="GO" id="GO:0000105">
    <property type="term" value="P:L-histidine biosynthetic process"/>
    <property type="evidence" value="ECO:0007669"/>
    <property type="project" value="UniProtKB-KW"/>
</dbReference>
<dbReference type="EMBL" id="CP029684">
    <property type="protein sequence ID" value="QAS70384.1"/>
    <property type="molecule type" value="Genomic_DNA"/>
</dbReference>
<feature type="binding site" evidence="12">
    <location>
        <begin position="163"/>
        <end position="165"/>
    </location>
    <ligand>
        <name>NADP(+)</name>
        <dbReference type="ChEBI" id="CHEBI:58349"/>
    </ligand>
</feature>
<dbReference type="EC" id="1.5.1.5" evidence="12"/>
<sequence length="284" mass="30835">MVQILDGKKLSKKILEKIAENVKEAAFSIKLASIYNEKNPGSKMYVGMKVRRAASVGIDSEEFKIDDTWNTDQVLRLIDKLNHDDSVSGILVQSPLGQHIDESAVFNAISPIKDVDGLAAYNQGLLFENAEEKHVVSATPAGVMALLKAYDYSFTGKNALVIGRSVLFGRPMSILLTNADMTVTLAHSKTPTDQLQQFAQTADLIVVAVGKANWFQLDHLKATATVIDVGANKLDGQTVGDVVFQKTAAQVSWITPVPGGVGPMTIATLIQHTYELAKFQHRGE</sequence>
<dbReference type="Pfam" id="PF02882">
    <property type="entry name" value="THF_DHG_CYH_C"/>
    <property type="match status" value="1"/>
</dbReference>
<dbReference type="Pfam" id="PF00763">
    <property type="entry name" value="THF_DHG_CYH"/>
    <property type="match status" value="1"/>
</dbReference>
<keyword evidence="6 12" id="KW-0378">Hydrolase</keyword>
<gene>
    <name evidence="12" type="primary">folD</name>
    <name evidence="16" type="ORF">DLJ48_07550</name>
    <name evidence="15" type="ORF">EVC35_01555</name>
</gene>
<comment type="caution">
    <text evidence="12">Lacks conserved residue(s) required for the propagation of feature annotation.</text>
</comment>
<name>A0AAJ1VLP1_9LACO</name>
<comment type="pathway">
    <text evidence="1 12">One-carbon metabolism; tetrahydrofolate interconversion.</text>
</comment>
<keyword evidence="17" id="KW-1185">Reference proteome</keyword>
<keyword evidence="5 12" id="KW-0658">Purine biosynthesis</keyword>
<dbReference type="InterPro" id="IPR046346">
    <property type="entry name" value="Aminoacid_DH-like_N_sf"/>
</dbReference>
<dbReference type="GO" id="GO:0005829">
    <property type="term" value="C:cytosol"/>
    <property type="evidence" value="ECO:0007669"/>
    <property type="project" value="TreeGrafter"/>
</dbReference>
<reference evidence="16" key="3">
    <citation type="submission" date="2020-01" db="EMBL/GenBank/DDBJ databases">
        <authorList>
            <person name="Cousin F.J."/>
            <person name="Le Guellec R."/>
            <person name="Cretenet M."/>
        </authorList>
    </citation>
    <scope>NUCLEOTIDE SEQUENCE</scope>
    <source>
        <strain evidence="16">UCMA 15228</strain>
    </source>
</reference>
<evidence type="ECO:0000313" key="18">
    <source>
        <dbReference type="Proteomes" id="UP001167919"/>
    </source>
</evidence>
<dbReference type="SUPFAM" id="SSF51735">
    <property type="entry name" value="NAD(P)-binding Rossmann-fold domains"/>
    <property type="match status" value="1"/>
</dbReference>
<dbReference type="CDD" id="cd01080">
    <property type="entry name" value="NAD_bind_m-THF_DH_Cyclohyd"/>
    <property type="match status" value="1"/>
</dbReference>
<evidence type="ECO:0000256" key="3">
    <source>
        <dbReference type="ARBA" id="ARBA00022563"/>
    </source>
</evidence>
<comment type="function">
    <text evidence="12">Catalyzes the oxidation of 5,10-methylenetetrahydrofolate to 5,10-methenyltetrahydrofolate and then the hydrolysis of 5,10-methenyltetrahydrofolate to 10-formyltetrahydrofolate.</text>
</comment>
<evidence type="ECO:0000256" key="12">
    <source>
        <dbReference type="HAMAP-Rule" id="MF_01576"/>
    </source>
</evidence>
<dbReference type="AlphaFoldDB" id="A0AAJ1VLP1"/>
<dbReference type="PANTHER" id="PTHR48099">
    <property type="entry name" value="C-1-TETRAHYDROFOLATE SYNTHASE, CYTOPLASMIC-RELATED"/>
    <property type="match status" value="1"/>
</dbReference>
<dbReference type="FunFam" id="3.40.50.10860:FF:000005">
    <property type="entry name" value="C-1-tetrahydrofolate synthase, cytoplasmic, putative"/>
    <property type="match status" value="1"/>
</dbReference>
<comment type="similarity">
    <text evidence="12">Belongs to the tetrahydrofolate dehydrogenase/cyclohydrolase family.</text>
</comment>
<evidence type="ECO:0000256" key="9">
    <source>
        <dbReference type="ARBA" id="ARBA00023102"/>
    </source>
</evidence>
<evidence type="ECO:0000256" key="5">
    <source>
        <dbReference type="ARBA" id="ARBA00022755"/>
    </source>
</evidence>
<proteinExistence type="inferred from homology"/>
<dbReference type="SUPFAM" id="SSF53223">
    <property type="entry name" value="Aminoacid dehydrogenase-like, N-terminal domain"/>
    <property type="match status" value="1"/>
</dbReference>
<dbReference type="InterPro" id="IPR020867">
    <property type="entry name" value="THF_DH/CycHdrlase_CS"/>
</dbReference>
<keyword evidence="8 12" id="KW-0560">Oxidoreductase</keyword>
<dbReference type="GO" id="GO:0006164">
    <property type="term" value="P:purine nucleotide biosynthetic process"/>
    <property type="evidence" value="ECO:0007669"/>
    <property type="project" value="UniProtKB-KW"/>
</dbReference>